<dbReference type="Proteomes" id="UP001172155">
    <property type="component" value="Unassembled WGS sequence"/>
</dbReference>
<keyword evidence="2" id="KW-0812">Transmembrane</keyword>
<accession>A0AA40BR33</accession>
<keyword evidence="2" id="KW-0472">Membrane</keyword>
<evidence type="ECO:0000256" key="1">
    <source>
        <dbReference type="SAM" id="MobiDB-lite"/>
    </source>
</evidence>
<protein>
    <recommendedName>
        <fullName evidence="5">Protein kinase domain-containing protein</fullName>
    </recommendedName>
</protein>
<dbReference type="PANTHER" id="PTHR37542:SF3">
    <property type="entry name" value="PRION-INHIBITION AND PROPAGATION HELO DOMAIN-CONTAINING PROTEIN"/>
    <property type="match status" value="1"/>
</dbReference>
<proteinExistence type="predicted"/>
<dbReference type="EMBL" id="JAUKUD010000007">
    <property type="protein sequence ID" value="KAK0738841.1"/>
    <property type="molecule type" value="Genomic_DNA"/>
</dbReference>
<keyword evidence="2" id="KW-1133">Transmembrane helix</keyword>
<feature type="transmembrane region" description="Helical" evidence="2">
    <location>
        <begin position="235"/>
        <end position="253"/>
    </location>
</feature>
<feature type="transmembrane region" description="Helical" evidence="2">
    <location>
        <begin position="150"/>
        <end position="177"/>
    </location>
</feature>
<gene>
    <name evidence="3" type="ORF">B0T18DRAFT_450720</name>
</gene>
<dbReference type="AlphaFoldDB" id="A0AA40BR33"/>
<reference evidence="3" key="1">
    <citation type="submission" date="2023-06" db="EMBL/GenBank/DDBJ databases">
        <title>Genome-scale phylogeny and comparative genomics of the fungal order Sordariales.</title>
        <authorList>
            <consortium name="Lawrence Berkeley National Laboratory"/>
            <person name="Hensen N."/>
            <person name="Bonometti L."/>
            <person name="Westerberg I."/>
            <person name="Brannstrom I.O."/>
            <person name="Guillou S."/>
            <person name="Cros-Aarteil S."/>
            <person name="Calhoun S."/>
            <person name="Haridas S."/>
            <person name="Kuo A."/>
            <person name="Mondo S."/>
            <person name="Pangilinan J."/>
            <person name="Riley R."/>
            <person name="LaButti K."/>
            <person name="Andreopoulos B."/>
            <person name="Lipzen A."/>
            <person name="Chen C."/>
            <person name="Yanf M."/>
            <person name="Daum C."/>
            <person name="Ng V."/>
            <person name="Clum A."/>
            <person name="Steindorff A."/>
            <person name="Ohm R."/>
            <person name="Martin F."/>
            <person name="Silar P."/>
            <person name="Natvig D."/>
            <person name="Lalanne C."/>
            <person name="Gautier V."/>
            <person name="Ament-velasquez S.L."/>
            <person name="Kruys A."/>
            <person name="Hutchinson M.I."/>
            <person name="Powell A.J."/>
            <person name="Barry K."/>
            <person name="Miller A.N."/>
            <person name="Grigoriev I.V."/>
            <person name="Debuchy R."/>
            <person name="Gladieux P."/>
            <person name="Thoren M.H."/>
            <person name="Johannesson H."/>
        </authorList>
    </citation>
    <scope>NUCLEOTIDE SEQUENCE</scope>
    <source>
        <strain evidence="3">SMH3187-1</strain>
    </source>
</reference>
<evidence type="ECO:0000256" key="2">
    <source>
        <dbReference type="SAM" id="Phobius"/>
    </source>
</evidence>
<keyword evidence="4" id="KW-1185">Reference proteome</keyword>
<feature type="region of interest" description="Disordered" evidence="1">
    <location>
        <begin position="58"/>
        <end position="77"/>
    </location>
</feature>
<sequence length="254" mass="28094">MPIRTKQPLETVPEPRDPYLFGFLYTWPTDEYSDRQMWTYLSPRDNLYRHPDRQMWQQLEDGDDNDNDGSPKKPHRPYHDIYSLGVVLLEIGLGRPADELVKLAPYITGGGIEQVAREMTDARSAARRAKLVFLALAETALPGTMGDDKVGVWGIVIPLGGSVLILAAVGVLSFLWFADASNSTWKETLLQDWLTRAIAISAEVLKQAMTSQGGIMVAMLASLLLERSEATLPHLAFFTMMCATAGSGTIVVLL</sequence>
<evidence type="ECO:0008006" key="5">
    <source>
        <dbReference type="Google" id="ProtNLM"/>
    </source>
</evidence>
<name>A0AA40BR33_9PEZI</name>
<dbReference type="PANTHER" id="PTHR37542">
    <property type="entry name" value="HELO DOMAIN-CONTAINING PROTEIN-RELATED"/>
    <property type="match status" value="1"/>
</dbReference>
<evidence type="ECO:0000313" key="4">
    <source>
        <dbReference type="Proteomes" id="UP001172155"/>
    </source>
</evidence>
<organism evidence="3 4">
    <name type="scientific">Schizothecium vesticola</name>
    <dbReference type="NCBI Taxonomy" id="314040"/>
    <lineage>
        <taxon>Eukaryota</taxon>
        <taxon>Fungi</taxon>
        <taxon>Dikarya</taxon>
        <taxon>Ascomycota</taxon>
        <taxon>Pezizomycotina</taxon>
        <taxon>Sordariomycetes</taxon>
        <taxon>Sordariomycetidae</taxon>
        <taxon>Sordariales</taxon>
        <taxon>Schizotheciaceae</taxon>
        <taxon>Schizothecium</taxon>
    </lineage>
</organism>
<evidence type="ECO:0000313" key="3">
    <source>
        <dbReference type="EMBL" id="KAK0738841.1"/>
    </source>
</evidence>
<comment type="caution">
    <text evidence="3">The sequence shown here is derived from an EMBL/GenBank/DDBJ whole genome shotgun (WGS) entry which is preliminary data.</text>
</comment>